<name>A0A0N8PQS0_9CHLR</name>
<dbReference type="EMBL" id="LJCR01003123">
    <property type="protein sequence ID" value="KPV47901.1"/>
    <property type="molecule type" value="Genomic_DNA"/>
</dbReference>
<proteinExistence type="predicted"/>
<protein>
    <submittedName>
        <fullName evidence="1">Molybdopterin-binding oxidoreductase</fullName>
    </submittedName>
</protein>
<comment type="caution">
    <text evidence="1">The sequence shown here is derived from an EMBL/GenBank/DDBJ whole genome shotgun (WGS) entry which is preliminary data.</text>
</comment>
<accession>A0A0N8PQS0</accession>
<dbReference type="Gene3D" id="3.40.50.740">
    <property type="match status" value="1"/>
</dbReference>
<reference evidence="1 2" key="1">
    <citation type="submission" date="2015-09" db="EMBL/GenBank/DDBJ databases">
        <title>Draft genome sequence of Kouleothrix aurantiaca JCM 19913.</title>
        <authorList>
            <person name="Hemp J."/>
        </authorList>
    </citation>
    <scope>NUCLEOTIDE SEQUENCE [LARGE SCALE GENOMIC DNA]</scope>
    <source>
        <strain evidence="1 2">COM-B</strain>
    </source>
</reference>
<evidence type="ECO:0000313" key="1">
    <source>
        <dbReference type="EMBL" id="KPV47901.1"/>
    </source>
</evidence>
<gene>
    <name evidence="1" type="ORF">SE17_40960</name>
</gene>
<sequence length="235" mass="25372">RLAAALDQLEFMVSLDIYLNETTRHADVILPGGSPLEEMHYDVAFSQLSHRNHARYSPAALPRPAGMPAEWETLLRLCAIVGGRGAQADIVALDDELAAADVLRRAGAHADAVLRAVSRWQGPERLLDLALRAGPYGDQFGLKPDGLNLARLMAAPDGIDLGPLAARVPEVLRTPSGKIELAPPILLDDLGRAAADLDRPAPELVVIGRRQLRSNNSWMHNLPTLAKGPFRCTAL</sequence>
<evidence type="ECO:0000313" key="2">
    <source>
        <dbReference type="Proteomes" id="UP000050509"/>
    </source>
</evidence>
<organism evidence="1 2">
    <name type="scientific">Kouleothrix aurantiaca</name>
    <dbReference type="NCBI Taxonomy" id="186479"/>
    <lineage>
        <taxon>Bacteria</taxon>
        <taxon>Bacillati</taxon>
        <taxon>Chloroflexota</taxon>
        <taxon>Chloroflexia</taxon>
        <taxon>Chloroflexales</taxon>
        <taxon>Roseiflexineae</taxon>
        <taxon>Roseiflexaceae</taxon>
        <taxon>Kouleothrix</taxon>
    </lineage>
</organism>
<dbReference type="Proteomes" id="UP000050509">
    <property type="component" value="Unassembled WGS sequence"/>
</dbReference>
<dbReference type="AlphaFoldDB" id="A0A0N8PQS0"/>
<keyword evidence="2" id="KW-1185">Reference proteome</keyword>
<feature type="non-terminal residue" evidence="1">
    <location>
        <position position="1"/>
    </location>
</feature>
<dbReference type="SUPFAM" id="SSF53706">
    <property type="entry name" value="Formate dehydrogenase/DMSO reductase, domains 1-3"/>
    <property type="match status" value="1"/>
</dbReference>
<feature type="non-terminal residue" evidence="1">
    <location>
        <position position="235"/>
    </location>
</feature>